<dbReference type="Proteomes" id="UP001225761">
    <property type="component" value="Unassembled WGS sequence"/>
</dbReference>
<dbReference type="EMBL" id="JASHIE010000006">
    <property type="protein sequence ID" value="MDI9875059.1"/>
    <property type="molecule type" value="Genomic_DNA"/>
</dbReference>
<comment type="caution">
    <text evidence="2">The sequence shown here is derived from an EMBL/GenBank/DDBJ whole genome shotgun (WGS) entry which is preliminary data.</text>
</comment>
<dbReference type="Pfam" id="PF17293">
    <property type="entry name" value="Arm-DNA-bind_5"/>
    <property type="match status" value="1"/>
</dbReference>
<gene>
    <name evidence="2" type="ORF">QM481_11025</name>
</gene>
<feature type="domain" description="Arm DNA-binding" evidence="1">
    <location>
        <begin position="16"/>
        <end position="81"/>
    </location>
</feature>
<proteinExistence type="predicted"/>
<organism evidence="2 3">
    <name type="scientific">Flectobacillus rivi</name>
    <dbReference type="NCBI Taxonomy" id="2984209"/>
    <lineage>
        <taxon>Bacteria</taxon>
        <taxon>Pseudomonadati</taxon>
        <taxon>Bacteroidota</taxon>
        <taxon>Cytophagia</taxon>
        <taxon>Cytophagales</taxon>
        <taxon>Flectobacillaceae</taxon>
        <taxon>Flectobacillus</taxon>
    </lineage>
</organism>
<evidence type="ECO:0000313" key="3">
    <source>
        <dbReference type="Proteomes" id="UP001225761"/>
    </source>
</evidence>
<evidence type="ECO:0000259" key="1">
    <source>
        <dbReference type="Pfam" id="PF17293"/>
    </source>
</evidence>
<protein>
    <recommendedName>
        <fullName evidence="1">Arm DNA-binding domain-containing protein</fullName>
    </recommendedName>
</protein>
<name>A0ABT6Z1S2_9BACT</name>
<dbReference type="InterPro" id="IPR035386">
    <property type="entry name" value="Arm-DNA-bind_5"/>
</dbReference>
<keyword evidence="3" id="KW-1185">Reference proteome</keyword>
<evidence type="ECO:0000313" key="2">
    <source>
        <dbReference type="EMBL" id="MDI9875059.1"/>
    </source>
</evidence>
<dbReference type="RefSeq" id="WP_283381809.1">
    <property type="nucleotide sequence ID" value="NZ_JASHIE010000006.1"/>
</dbReference>
<sequence length="95" mass="11336">MLSFYYWFREGKTKDVGSISCEIRVDGEKSVPISTKIKLNRKQWNPKEQCFQGKEAAKNQKLMDNHELRFTQIYNEISFEKPNEPIRSDEILLRH</sequence>
<reference evidence="2 3" key="1">
    <citation type="submission" date="2023-05" db="EMBL/GenBank/DDBJ databases">
        <title>Novel species of genus Flectobacillus isolated from stream in China.</title>
        <authorList>
            <person name="Lu H."/>
        </authorList>
    </citation>
    <scope>NUCLEOTIDE SEQUENCE [LARGE SCALE GENOMIC DNA]</scope>
    <source>
        <strain evidence="2 3">LFS242W</strain>
    </source>
</reference>
<accession>A0ABT6Z1S2</accession>